<dbReference type="OrthoDB" id="9812510at2"/>
<protein>
    <recommendedName>
        <fullName evidence="3">PatA-like N-terminal domain-containing protein</fullName>
    </recommendedName>
</protein>
<evidence type="ECO:0000313" key="5">
    <source>
        <dbReference type="Proteomes" id="UP000008221"/>
    </source>
</evidence>
<organism evidence="4 5">
    <name type="scientific">Acidothermus cellulolyticus (strain ATCC 43068 / DSM 8971 / 11B)</name>
    <dbReference type="NCBI Taxonomy" id="351607"/>
    <lineage>
        <taxon>Bacteria</taxon>
        <taxon>Bacillati</taxon>
        <taxon>Actinomycetota</taxon>
        <taxon>Actinomycetes</taxon>
        <taxon>Acidothermales</taxon>
        <taxon>Acidothermaceae</taxon>
        <taxon>Acidothermus</taxon>
    </lineage>
</organism>
<feature type="compositionally biased region" description="Pro residues" evidence="2">
    <location>
        <begin position="413"/>
        <end position="424"/>
    </location>
</feature>
<dbReference type="Pfam" id="PF14332">
    <property type="entry name" value="DUF4388"/>
    <property type="match status" value="1"/>
</dbReference>
<feature type="region of interest" description="Disordered" evidence="2">
    <location>
        <begin position="238"/>
        <end position="271"/>
    </location>
</feature>
<gene>
    <name evidence="4" type="ordered locus">Acel_0064</name>
</gene>
<keyword evidence="5" id="KW-1185">Reference proteome</keyword>
<feature type="region of interest" description="Disordered" evidence="2">
    <location>
        <begin position="289"/>
        <end position="338"/>
    </location>
</feature>
<feature type="region of interest" description="Disordered" evidence="2">
    <location>
        <begin position="660"/>
        <end position="694"/>
    </location>
</feature>
<dbReference type="KEGG" id="ace:Acel_0064"/>
<reference evidence="4 5" key="1">
    <citation type="journal article" date="2009" name="Genome Res.">
        <title>Complete genome of the cellulolytic thermophile Acidothermus cellulolyticus 11B provides insights into its ecophysiological and evolutionary adaptations.</title>
        <authorList>
            <person name="Barabote R.D."/>
            <person name="Xie G."/>
            <person name="Leu D.H."/>
            <person name="Normand P."/>
            <person name="Necsulea A."/>
            <person name="Daubin V."/>
            <person name="Medigue C."/>
            <person name="Adney W.S."/>
            <person name="Xu X.C."/>
            <person name="Lapidus A."/>
            <person name="Parales R.E."/>
            <person name="Detter C."/>
            <person name="Pujic P."/>
            <person name="Bruce D."/>
            <person name="Lavire C."/>
            <person name="Challacombe J.F."/>
            <person name="Brettin T.S."/>
            <person name="Berry A.M."/>
        </authorList>
    </citation>
    <scope>NUCLEOTIDE SEQUENCE [LARGE SCALE GENOMIC DNA]</scope>
    <source>
        <strain evidence="5">ATCC 43068 / DSM 8971 / 11B</strain>
    </source>
</reference>
<feature type="compositionally biased region" description="Low complexity" evidence="2">
    <location>
        <begin position="512"/>
        <end position="530"/>
    </location>
</feature>
<dbReference type="InParanoid" id="A0LQY0"/>
<feature type="coiled-coil region" evidence="1">
    <location>
        <begin position="436"/>
        <end position="482"/>
    </location>
</feature>
<dbReference type="PANTHER" id="PTHR36304">
    <property type="entry name" value="DOMAIN GTPASE-ACTIVATING PROTEIN, PUTATIVE-RELATED-RELATED"/>
    <property type="match status" value="1"/>
</dbReference>
<accession>A0LQY0</accession>
<feature type="compositionally biased region" description="Basic residues" evidence="2">
    <location>
        <begin position="888"/>
        <end position="898"/>
    </location>
</feature>
<dbReference type="PANTHER" id="PTHR36304:SF4">
    <property type="entry name" value="DUF4388 DOMAIN-CONTAINING PROTEIN"/>
    <property type="match status" value="1"/>
</dbReference>
<feature type="region of interest" description="Disordered" evidence="2">
    <location>
        <begin position="613"/>
        <end position="633"/>
    </location>
</feature>
<feature type="domain" description="PatA-like N-terminal" evidence="3">
    <location>
        <begin position="3"/>
        <end position="160"/>
    </location>
</feature>
<sequence length="898" mass="93136">MLKGDLSSVALDEVLTALAEQQATGCLHVVDDSGDEALVYLKNGLVYAVSVPGRRPQLGARLISSNVLVPEDLAEALEVQRTELQGWRLGELLVHLGFVEREVVEAFVLEQLRDGFTDLMTWTSGRWRFRKGEKTREDVAPPTSVADLLAEVARRRQAWADVVAAVHGPHAVPVLAPRGGEANVTLDPDTWSVLCKIDGERTVADLARECGFTLLEAGTIIRNLVQAGLVDVEEELAPEDDQARRLDEPAGTLGVAEETAEPTTADEDGHGDESLAARVAALAAAFASRETPTANADDRIQTETVSDPATAETFGSPATDDVARATTDDAPSASAEAVANAAMDDVATASADALPSGTADASPAAVTPDTLALDDEWPLARVSAALSQVLGPTASMENFVDPFDVPEDVRIRPPAPPPPPPPSGPTEEELRRERIRQAAAEELARAQAEAEALRRAEHLAEVVDLRARREAARREKERLLRAEALLSAGVQSAEETDRTEADANAEWESPSANATALADAPTASAATETAVEPSVAAERTDAPSVAVGIPDEPAVTAETPDEPSVAAESLGAMDVSPPGETGVEPPRLDGLAAGAPMEFTLTLPSAPAEIAAADVTADTSESERSADDAPLAGAFPSTEQEFAVTPPATAAEFTATPPATAGEFAVTPPPAEFTPELSPFADDSAATAPPVADERGTAIPPIVAEEYAVTVPPETPGIGSPAAQVPPSGVPLTSLDPHGTSPVHQTAAEFPPSGHSGYAPPVEPAQFPAAWTPPEYSPAPAAAGPAVTPAAGPAGTEPQSAGFPDTSYLAAATAMLSEFSRTGATELPQPSQDEPPDEPAPAPEPPAPIVSRELTDTASLLRELSSLGLDDPAPAPPPRPVVQPRPATTKKKRGLFGR</sequence>
<feature type="compositionally biased region" description="Pro residues" evidence="2">
    <location>
        <begin position="838"/>
        <end position="848"/>
    </location>
</feature>
<dbReference type="STRING" id="351607.Acel_0064"/>
<dbReference type="AlphaFoldDB" id="A0LQY0"/>
<dbReference type="SUPFAM" id="SSF160246">
    <property type="entry name" value="EspE N-terminal domain-like"/>
    <property type="match status" value="1"/>
</dbReference>
<proteinExistence type="predicted"/>
<feature type="region of interest" description="Disordered" evidence="2">
    <location>
        <begin position="486"/>
        <end position="591"/>
    </location>
</feature>
<evidence type="ECO:0000313" key="4">
    <source>
        <dbReference type="EMBL" id="ABK51840.1"/>
    </source>
</evidence>
<feature type="region of interest" description="Disordered" evidence="2">
    <location>
        <begin position="711"/>
        <end position="898"/>
    </location>
</feature>
<feature type="compositionally biased region" description="Pro residues" evidence="2">
    <location>
        <begin position="873"/>
        <end position="883"/>
    </location>
</feature>
<dbReference type="eggNOG" id="COG0457">
    <property type="taxonomic scope" value="Bacteria"/>
</dbReference>
<dbReference type="InterPro" id="IPR037257">
    <property type="entry name" value="T2SS_E_N_sf"/>
</dbReference>
<name>A0LQY0_ACIC1</name>
<feature type="region of interest" description="Disordered" evidence="2">
    <location>
        <begin position="406"/>
        <end position="432"/>
    </location>
</feature>
<dbReference type="HOGENOM" id="CLU_322304_0_0_11"/>
<dbReference type="RefSeq" id="WP_011718904.1">
    <property type="nucleotide sequence ID" value="NC_008578.1"/>
</dbReference>
<dbReference type="EMBL" id="CP000481">
    <property type="protein sequence ID" value="ABK51840.1"/>
    <property type="molecule type" value="Genomic_DNA"/>
</dbReference>
<evidence type="ECO:0000256" key="1">
    <source>
        <dbReference type="SAM" id="Coils"/>
    </source>
</evidence>
<dbReference type="Proteomes" id="UP000008221">
    <property type="component" value="Chromosome"/>
</dbReference>
<evidence type="ECO:0000259" key="3">
    <source>
        <dbReference type="Pfam" id="PF14332"/>
    </source>
</evidence>
<feature type="compositionally biased region" description="Low complexity" evidence="2">
    <location>
        <begin position="772"/>
        <end position="798"/>
    </location>
</feature>
<evidence type="ECO:0000256" key="2">
    <source>
        <dbReference type="SAM" id="MobiDB-lite"/>
    </source>
</evidence>
<feature type="compositionally biased region" description="Low complexity" evidence="2">
    <location>
        <begin position="328"/>
        <end position="338"/>
    </location>
</feature>
<dbReference type="InterPro" id="IPR025497">
    <property type="entry name" value="PatA-like_N"/>
</dbReference>
<keyword evidence="1" id="KW-0175">Coiled coil</keyword>